<dbReference type="EMBL" id="CM045873">
    <property type="protein sequence ID" value="KAI7947922.1"/>
    <property type="molecule type" value="Genomic_DNA"/>
</dbReference>
<organism evidence="1 2">
    <name type="scientific">Puccinia striiformis f. sp. tritici</name>
    <dbReference type="NCBI Taxonomy" id="168172"/>
    <lineage>
        <taxon>Eukaryota</taxon>
        <taxon>Fungi</taxon>
        <taxon>Dikarya</taxon>
        <taxon>Basidiomycota</taxon>
        <taxon>Pucciniomycotina</taxon>
        <taxon>Pucciniomycetes</taxon>
        <taxon>Pucciniales</taxon>
        <taxon>Pucciniaceae</taxon>
        <taxon>Puccinia</taxon>
    </lineage>
</organism>
<name>A0ACC0E8S1_9BASI</name>
<reference evidence="1 2" key="3">
    <citation type="journal article" date="2022" name="Microbiol. Spectr.">
        <title>Folding features and dynamics of 3D genome architecture in plant fungal pathogens.</title>
        <authorList>
            <person name="Xia C."/>
        </authorList>
    </citation>
    <scope>NUCLEOTIDE SEQUENCE [LARGE SCALE GENOMIC DNA]</scope>
    <source>
        <strain evidence="1 2">93-210</strain>
    </source>
</reference>
<keyword evidence="2" id="KW-1185">Reference proteome</keyword>
<sequence>MDENDFFFTDGANDGDHTERPAGEVPLTTLAEGSNRRRTTAKYRTQQRETDQNLSRIITQAADEKPHHRDKVLRSLQTFTRAMMGLSQNAQPQELPTSVTAEELASWDTWRERRKDAFNKRLKEATDKHPDANEQEIKHIRKSVIDDLKSRLVPVTFAASPFPARSAVSIHVKKEMEADLAKHGFHRFTFNWDAPFAHDVLWNSVAVDITVRNWLPWAKRTHVDVAESLIPGIKTRFFQWITNQGLSRMKVQLTPAEVAAQRKHAQYVRSTKRKIASLRGDTFLAIYPEKKVLAHLLRDPDAVSDFEEDDANTLPRRLSAHWRSPGMEKIVRSLDHVAFKRAKSSQKKMSVRGLLDRKDVRAPTAEERQTQPVPTRFPRDAYDTNYLLAEGEFQAEHLTTEPQDIENLGKEMVRKAFGTGSGSPAVDGFSHPTGPPAPATHTATQQQTAPGPGNTAGPSGSECAQALTDWHVDGVRKWIRGKFGVCDIFVRKAGNAEGCLDSHALHDKA</sequence>
<reference evidence="2" key="1">
    <citation type="journal article" date="2018" name="BMC Genomics">
        <title>Genomic insights into host adaptation between the wheat stripe rust pathogen (Puccinia striiformis f. sp. tritici) and the barley stripe rust pathogen (Puccinia striiformis f. sp. hordei).</title>
        <authorList>
            <person name="Xia C."/>
            <person name="Wang M."/>
            <person name="Yin C."/>
            <person name="Cornejo O.E."/>
            <person name="Hulbert S.H."/>
            <person name="Chen X."/>
        </authorList>
    </citation>
    <scope>NUCLEOTIDE SEQUENCE [LARGE SCALE GENOMIC DNA]</scope>
    <source>
        <strain evidence="2">93-210</strain>
    </source>
</reference>
<protein>
    <submittedName>
        <fullName evidence="1">Uncharacterized protein</fullName>
    </submittedName>
</protein>
<proteinExistence type="predicted"/>
<gene>
    <name evidence="1" type="ORF">MJO28_009830</name>
</gene>
<evidence type="ECO:0000313" key="2">
    <source>
        <dbReference type="Proteomes" id="UP001060170"/>
    </source>
</evidence>
<accession>A0ACC0E8S1</accession>
<comment type="caution">
    <text evidence="1">The sequence shown here is derived from an EMBL/GenBank/DDBJ whole genome shotgun (WGS) entry which is preliminary data.</text>
</comment>
<dbReference type="Proteomes" id="UP001060170">
    <property type="component" value="Chromosome 9"/>
</dbReference>
<evidence type="ECO:0000313" key="1">
    <source>
        <dbReference type="EMBL" id="KAI7947922.1"/>
    </source>
</evidence>
<reference evidence="2" key="2">
    <citation type="journal article" date="2018" name="Mol. Plant Microbe Interact.">
        <title>Genome sequence resources for the wheat stripe rust pathogen (Puccinia striiformis f. sp. tritici) and the barley stripe rust pathogen (Puccinia striiformis f. sp. hordei).</title>
        <authorList>
            <person name="Xia C."/>
            <person name="Wang M."/>
            <person name="Yin C."/>
            <person name="Cornejo O.E."/>
            <person name="Hulbert S.H."/>
            <person name="Chen X."/>
        </authorList>
    </citation>
    <scope>NUCLEOTIDE SEQUENCE [LARGE SCALE GENOMIC DNA]</scope>
    <source>
        <strain evidence="2">93-210</strain>
    </source>
</reference>
<feature type="non-terminal residue" evidence="1">
    <location>
        <position position="509"/>
    </location>
</feature>